<evidence type="ECO:0000256" key="4">
    <source>
        <dbReference type="ARBA" id="ARBA00022741"/>
    </source>
</evidence>
<dbReference type="SUPFAM" id="SSF52540">
    <property type="entry name" value="P-loop containing nucleoside triphosphate hydrolases"/>
    <property type="match status" value="1"/>
</dbReference>
<dbReference type="EC" id="5.6.2.3" evidence="11 12"/>
<dbReference type="GO" id="GO:0004386">
    <property type="term" value="F:helicase activity"/>
    <property type="evidence" value="ECO:0007669"/>
    <property type="project" value="UniProtKB-KW"/>
</dbReference>
<protein>
    <recommendedName>
        <fullName evidence="11 12">Replicative DNA helicase</fullName>
        <ecNumber evidence="11 12">5.6.2.3</ecNumber>
    </recommendedName>
</protein>
<dbReference type="CDD" id="cd00984">
    <property type="entry name" value="DnaB_C"/>
    <property type="match status" value="1"/>
</dbReference>
<evidence type="ECO:0000256" key="2">
    <source>
        <dbReference type="ARBA" id="ARBA00022515"/>
    </source>
</evidence>
<keyword evidence="7 12" id="KW-0067">ATP-binding</keyword>
<dbReference type="InterPro" id="IPR016136">
    <property type="entry name" value="DNA_helicase_N/primase_C"/>
</dbReference>
<keyword evidence="8 12" id="KW-0238">DNA-binding</keyword>
<keyword evidence="4 12" id="KW-0547">Nucleotide-binding</keyword>
<keyword evidence="3 12" id="KW-0235">DNA replication</keyword>
<dbReference type="PANTHER" id="PTHR30153">
    <property type="entry name" value="REPLICATIVE DNA HELICASE DNAB"/>
    <property type="match status" value="1"/>
</dbReference>
<evidence type="ECO:0000256" key="10">
    <source>
        <dbReference type="ARBA" id="ARBA00048954"/>
    </source>
</evidence>
<sequence>MAEFDPARRSSEAAVSPLRSARDLPHSLEAEQAVIGAILTEDTAFDQVAAVLKPADFYLLAHQHVYGVCEELAREAKTLDPVLVQQRLDAKGLLGAAVPHDLPLSLARAIGTAANVIHYARTVQDLARLRHMMLTAQKLVERGYEAGANVQPFLDAAQQEVFGAAAGTTVDTLKKISEPVLRALENLEAVQKRVQAGLSPITGVPTGIGTLDKNTLGLQPGTLTVLAARPSVGKTAFALNIATHAAVKAGKRVAFFSLEMPSDQLALRMLASEGKLDWRRLSQGQLSTHDWNKLATQADRIGAASIWLDDNFVLTPVELRSKCRKLKRENGGLDLVMIDYLQLMHAPSDRSNQSREQEIATISRSLKSLAKELECPIVALSQLNRGVEKRKGEPPMLSDLRESGAIEQDADIVMFLHRNEEENKDVQQGNSQGDTLNVQLIVAKQRQGPTCTIDLVFFKTTTFFAEMERRPGA</sequence>
<dbReference type="NCBIfam" id="TIGR00665">
    <property type="entry name" value="DnaB"/>
    <property type="match status" value="1"/>
</dbReference>
<evidence type="ECO:0000259" key="13">
    <source>
        <dbReference type="PROSITE" id="PS51199"/>
    </source>
</evidence>
<feature type="domain" description="SF4 helicase" evidence="13">
    <location>
        <begin position="197"/>
        <end position="471"/>
    </location>
</feature>
<evidence type="ECO:0000256" key="6">
    <source>
        <dbReference type="ARBA" id="ARBA00022806"/>
    </source>
</evidence>
<keyword evidence="2 12" id="KW-0639">Primosome</keyword>
<evidence type="ECO:0000256" key="8">
    <source>
        <dbReference type="ARBA" id="ARBA00023125"/>
    </source>
</evidence>
<evidence type="ECO:0000256" key="9">
    <source>
        <dbReference type="ARBA" id="ARBA00023235"/>
    </source>
</evidence>
<dbReference type="Gene3D" id="1.10.860.10">
    <property type="entry name" value="DNAb Helicase, Chain A"/>
    <property type="match status" value="1"/>
</dbReference>
<dbReference type="InterPro" id="IPR027417">
    <property type="entry name" value="P-loop_NTPase"/>
</dbReference>
<comment type="catalytic activity">
    <reaction evidence="10 12">
        <text>ATP + H2O = ADP + phosphate + H(+)</text>
        <dbReference type="Rhea" id="RHEA:13065"/>
        <dbReference type="ChEBI" id="CHEBI:15377"/>
        <dbReference type="ChEBI" id="CHEBI:15378"/>
        <dbReference type="ChEBI" id="CHEBI:30616"/>
        <dbReference type="ChEBI" id="CHEBI:43474"/>
        <dbReference type="ChEBI" id="CHEBI:456216"/>
        <dbReference type="EC" id="5.6.2.3"/>
    </reaction>
</comment>
<organism evidence="14 15">
    <name type="scientific">Anaeromyxobacter oryzae</name>
    <dbReference type="NCBI Taxonomy" id="2918170"/>
    <lineage>
        <taxon>Bacteria</taxon>
        <taxon>Pseudomonadati</taxon>
        <taxon>Myxococcota</taxon>
        <taxon>Myxococcia</taxon>
        <taxon>Myxococcales</taxon>
        <taxon>Cystobacterineae</taxon>
        <taxon>Anaeromyxobacteraceae</taxon>
        <taxon>Anaeromyxobacter</taxon>
    </lineage>
</organism>
<evidence type="ECO:0000313" key="14">
    <source>
        <dbReference type="EMBL" id="BDG03602.1"/>
    </source>
</evidence>
<evidence type="ECO:0000313" key="15">
    <source>
        <dbReference type="Proteomes" id="UP001162891"/>
    </source>
</evidence>
<dbReference type="Pfam" id="PF00772">
    <property type="entry name" value="DnaB"/>
    <property type="match status" value="1"/>
</dbReference>
<keyword evidence="6 12" id="KW-0347">Helicase</keyword>
<proteinExistence type="inferred from homology"/>
<dbReference type="Pfam" id="PF03796">
    <property type="entry name" value="DnaB_C"/>
    <property type="match status" value="1"/>
</dbReference>
<evidence type="ECO:0000256" key="1">
    <source>
        <dbReference type="ARBA" id="ARBA00008428"/>
    </source>
</evidence>
<dbReference type="Gene3D" id="3.40.50.300">
    <property type="entry name" value="P-loop containing nucleotide triphosphate hydrolases"/>
    <property type="match status" value="1"/>
</dbReference>
<evidence type="ECO:0000256" key="12">
    <source>
        <dbReference type="RuleBase" id="RU362085"/>
    </source>
</evidence>
<evidence type="ECO:0000256" key="11">
    <source>
        <dbReference type="NCBIfam" id="TIGR00665"/>
    </source>
</evidence>
<keyword evidence="5 12" id="KW-0378">Hydrolase</keyword>
<keyword evidence="15" id="KW-1185">Reference proteome</keyword>
<dbReference type="InterPro" id="IPR036185">
    <property type="entry name" value="DNA_heli_DnaB-like_N_sf"/>
</dbReference>
<dbReference type="PROSITE" id="PS51199">
    <property type="entry name" value="SF4_HELICASE"/>
    <property type="match status" value="1"/>
</dbReference>
<gene>
    <name evidence="14" type="primary">dnaC</name>
    <name evidence="14" type="ORF">AMOR_25980</name>
</gene>
<evidence type="ECO:0000256" key="5">
    <source>
        <dbReference type="ARBA" id="ARBA00022801"/>
    </source>
</evidence>
<accession>A0ABM7WVR5</accession>
<comment type="similarity">
    <text evidence="1 12">Belongs to the helicase family. DnaB subfamily.</text>
</comment>
<dbReference type="RefSeq" id="WP_248361746.1">
    <property type="nucleotide sequence ID" value="NZ_AP025591.1"/>
</dbReference>
<dbReference type="InterPro" id="IPR007692">
    <property type="entry name" value="DNA_helicase_DnaB"/>
</dbReference>
<dbReference type="Proteomes" id="UP001162891">
    <property type="component" value="Chromosome"/>
</dbReference>
<name>A0ABM7WVR5_9BACT</name>
<dbReference type="InterPro" id="IPR007693">
    <property type="entry name" value="DNA_helicase_DnaB-like_N"/>
</dbReference>
<evidence type="ECO:0000256" key="7">
    <source>
        <dbReference type="ARBA" id="ARBA00022840"/>
    </source>
</evidence>
<dbReference type="PANTHER" id="PTHR30153:SF2">
    <property type="entry name" value="REPLICATIVE DNA HELICASE"/>
    <property type="match status" value="1"/>
</dbReference>
<keyword evidence="9" id="KW-0413">Isomerase</keyword>
<dbReference type="EMBL" id="AP025591">
    <property type="protein sequence ID" value="BDG03602.1"/>
    <property type="molecule type" value="Genomic_DNA"/>
</dbReference>
<dbReference type="SUPFAM" id="SSF48024">
    <property type="entry name" value="N-terminal domain of DnaB helicase"/>
    <property type="match status" value="1"/>
</dbReference>
<reference evidence="15" key="1">
    <citation type="journal article" date="2022" name="Int. J. Syst. Evol. Microbiol.">
        <title>Anaeromyxobacter oryzae sp. nov., Anaeromyxobacter diazotrophicus sp. nov. and Anaeromyxobacter paludicola sp. nov., isolated from paddy soils.</title>
        <authorList>
            <person name="Itoh H."/>
            <person name="Xu Z."/>
            <person name="Mise K."/>
            <person name="Masuda Y."/>
            <person name="Ushijima N."/>
            <person name="Hayakawa C."/>
            <person name="Shiratori Y."/>
            <person name="Senoo K."/>
        </authorList>
    </citation>
    <scope>NUCLEOTIDE SEQUENCE [LARGE SCALE GENOMIC DNA]</scope>
    <source>
        <strain evidence="15">Red232</strain>
    </source>
</reference>
<evidence type="ECO:0000256" key="3">
    <source>
        <dbReference type="ARBA" id="ARBA00022705"/>
    </source>
</evidence>
<dbReference type="InterPro" id="IPR007694">
    <property type="entry name" value="DNA_helicase_DnaB-like_C"/>
</dbReference>
<comment type="function">
    <text evidence="12">The main replicative DNA helicase, it participates in initiation and elongation during chromosome replication. Travels ahead of the DNA replisome, separating dsDNA into templates for DNA synthesis. A processive ATP-dependent 5'-3' DNA helicase it has DNA-dependent ATPase activity.</text>
</comment>